<proteinExistence type="inferred from homology"/>
<evidence type="ECO:0000256" key="6">
    <source>
        <dbReference type="ARBA" id="ARBA00022679"/>
    </source>
</evidence>
<dbReference type="InterPro" id="IPR009047">
    <property type="entry name" value="Me_CoM_Rdtase_asu_C"/>
</dbReference>
<gene>
    <name evidence="13" type="primary">mcrA</name>
    <name evidence="13" type="ORF">FGU65_10280</name>
</gene>
<evidence type="ECO:0000256" key="2">
    <source>
        <dbReference type="ARBA" id="ARBA00010434"/>
    </source>
</evidence>
<feature type="domain" description="Methyl-coenzyme M reductase alpha subunit N-terminal" evidence="12">
    <location>
        <begin position="8"/>
        <end position="278"/>
    </location>
</feature>
<comment type="caution">
    <text evidence="13">The sequence shown here is derived from an EMBL/GenBank/DDBJ whole genome shotgun (WGS) entry which is preliminary data.</text>
</comment>
<comment type="pathway">
    <text evidence="1 10">One-carbon metabolism; methyl-coenzyme M reduction; methane from methyl-coenzyme M: step 1/1.</text>
</comment>
<name>A0ABT8MBG1_9EURY</name>
<comment type="catalytic activity">
    <reaction evidence="9">
        <text>coenzyme B + methyl-coenzyme M = methane + coenzyme M-coenzyme B heterodisulfide</text>
        <dbReference type="Rhea" id="RHEA:12532"/>
        <dbReference type="ChEBI" id="CHEBI:16183"/>
        <dbReference type="ChEBI" id="CHEBI:58286"/>
        <dbReference type="ChEBI" id="CHEBI:58411"/>
        <dbReference type="ChEBI" id="CHEBI:58596"/>
        <dbReference type="EC" id="2.8.4.1"/>
    </reaction>
    <physiologicalReaction direction="left-to-right" evidence="9">
        <dbReference type="Rhea" id="RHEA:12533"/>
    </physiologicalReaction>
</comment>
<dbReference type="SUPFAM" id="SSF48081">
    <property type="entry name" value="Methyl-coenzyme M reductase alpha and beta chain C-terminal domain"/>
    <property type="match status" value="1"/>
</dbReference>
<keyword evidence="4" id="KW-0488">Methylation</keyword>
<dbReference type="EMBL" id="VCYH01000006">
    <property type="protein sequence ID" value="MDN7025273.1"/>
    <property type="molecule type" value="Genomic_DNA"/>
</dbReference>
<dbReference type="Gene3D" id="1.20.840.10">
    <property type="entry name" value="Methyl-coenzyme M reductase, alpha/beta subunit, C-terminal"/>
    <property type="match status" value="1"/>
</dbReference>
<evidence type="ECO:0000256" key="7">
    <source>
        <dbReference type="ARBA" id="ARBA00022723"/>
    </source>
</evidence>
<dbReference type="Pfam" id="PF02249">
    <property type="entry name" value="MCR_alpha"/>
    <property type="match status" value="1"/>
</dbReference>
<evidence type="ECO:0000256" key="1">
    <source>
        <dbReference type="ARBA" id="ARBA00005149"/>
    </source>
</evidence>
<organism evidence="13 14">
    <name type="scientific">Methanoculleus frigidifontis</name>
    <dbReference type="NCBI Taxonomy" id="2584085"/>
    <lineage>
        <taxon>Archaea</taxon>
        <taxon>Methanobacteriati</taxon>
        <taxon>Methanobacteriota</taxon>
        <taxon>Stenosarchaea group</taxon>
        <taxon>Methanomicrobia</taxon>
        <taxon>Methanomicrobiales</taxon>
        <taxon>Methanomicrobiaceae</taxon>
        <taxon>Methanoculleus</taxon>
    </lineage>
</organism>
<dbReference type="PIRSF" id="PIRSF000262">
    <property type="entry name" value="MCR_alpha"/>
    <property type="match status" value="1"/>
</dbReference>
<evidence type="ECO:0000313" key="13">
    <source>
        <dbReference type="EMBL" id="MDN7025273.1"/>
    </source>
</evidence>
<dbReference type="InterPro" id="IPR016212">
    <property type="entry name" value="Me_CoM_Rdtase_asu"/>
</dbReference>
<reference evidence="13" key="1">
    <citation type="submission" date="2019-05" db="EMBL/GenBank/DDBJ databases">
        <title>Methanoculleus sp. FWC-SCC1, a methanogenic archaeon isolated from deep marine cold seep.</title>
        <authorList>
            <person name="Chen Y.-W."/>
            <person name="Chen S.-C."/>
            <person name="Teng N.-H."/>
            <person name="Lai M.-C."/>
        </authorList>
    </citation>
    <scope>NUCLEOTIDE SEQUENCE</scope>
    <source>
        <strain evidence="13">FWC-SCC1</strain>
    </source>
</reference>
<accession>A0ABT8MBG1</accession>
<dbReference type="Gene3D" id="3.90.390.10">
    <property type="entry name" value="Methyl-coenzyme M Reductase, Chain A, domain 1"/>
    <property type="match status" value="1"/>
</dbReference>
<evidence type="ECO:0000313" key="14">
    <source>
        <dbReference type="Proteomes" id="UP001168338"/>
    </source>
</evidence>
<evidence type="ECO:0000259" key="11">
    <source>
        <dbReference type="Pfam" id="PF02249"/>
    </source>
</evidence>
<dbReference type="GO" id="GO:0050524">
    <property type="term" value="F:coenzyme-B sulfoethylthiotransferase activity"/>
    <property type="evidence" value="ECO:0007669"/>
    <property type="project" value="UniProtKB-EC"/>
</dbReference>
<dbReference type="InterPro" id="IPR008924">
    <property type="entry name" value="Me_CoM_Rdtase_asu/bsu_C"/>
</dbReference>
<dbReference type="EC" id="2.8.4.1" evidence="10"/>
<keyword evidence="5 10" id="KW-0533">Nickel</keyword>
<evidence type="ECO:0000256" key="10">
    <source>
        <dbReference type="PIRNR" id="PIRNR000262"/>
    </source>
</evidence>
<dbReference type="InterPro" id="IPR009024">
    <property type="entry name" value="Me_CoM_Rdtase_Fd-like_fold"/>
</dbReference>
<dbReference type="NCBIfam" id="TIGR03256">
    <property type="entry name" value="met_CoM_red_alp"/>
    <property type="match status" value="1"/>
</dbReference>
<dbReference type="RefSeq" id="WP_301664418.1">
    <property type="nucleotide sequence ID" value="NZ_VCYH01000006.1"/>
</dbReference>
<evidence type="ECO:0000259" key="12">
    <source>
        <dbReference type="Pfam" id="PF02745"/>
    </source>
</evidence>
<comment type="function">
    <text evidence="10">Component of the methyl-coenzyme M reductase (MCR) I that catalyzes the reductive cleavage of methyl-coenzyme M (CoM-S-CH3 or 2-(methylthio)ethanesulfonate) using coenzyme B (CoB or 7-mercaptoheptanoylthreonine phosphate) as reductant which results in the production of methane and the mixed heterodisulfide of CoB and CoM (CoM-S-S-CoB). This is the final step in methanogenesis.</text>
</comment>
<feature type="domain" description="Methyl-coenzyme M reductase alpha subunit C-terminal" evidence="11">
    <location>
        <begin position="326"/>
        <end position="459"/>
    </location>
</feature>
<keyword evidence="14" id="KW-1185">Reference proteome</keyword>
<comment type="subunit">
    <text evidence="3">MCR is a hexamer of two alpha, two beta, and two gamma chains, forming a dimer of heterotrimers.</text>
</comment>
<dbReference type="SUPFAM" id="SSF55088">
    <property type="entry name" value="Methyl-coenzyme M reductase subunits"/>
    <property type="match status" value="1"/>
</dbReference>
<evidence type="ECO:0000256" key="8">
    <source>
        <dbReference type="ARBA" id="ARBA00022994"/>
    </source>
</evidence>
<comment type="similarity">
    <text evidence="2">Belongs to the methyl-coenzyme M reductase alpha subunit family.</text>
</comment>
<keyword evidence="6 10" id="KW-0808">Transferase</keyword>
<dbReference type="Pfam" id="PF02745">
    <property type="entry name" value="MCR_alpha_N"/>
    <property type="match status" value="1"/>
</dbReference>
<comment type="cofactor">
    <cofactor evidence="10">
        <name>coenzyme F430</name>
        <dbReference type="ChEBI" id="CHEBI:60540"/>
    </cofactor>
    <text evidence="10">Binds 2 coenzyme F430 non-covalently per MCR complex. Coenzyme F430 is a yellow nickel porphinoid. Methyl-coenzyme-M reductase is activated when the enzyme-bound coenzyme F430 is reduced to the Ni(I) oxidation state.</text>
</comment>
<evidence type="ECO:0000256" key="9">
    <source>
        <dbReference type="ARBA" id="ARBA00047772"/>
    </source>
</evidence>
<dbReference type="InterPro" id="IPR015823">
    <property type="entry name" value="Me_CoM_Rdtase_asu_N_sub2"/>
</dbReference>
<dbReference type="InterPro" id="IPR015811">
    <property type="entry name" value="Me_CoM_Rdtase_asu_N_sub1"/>
</dbReference>
<sequence>MAKIERSQKLFLKALKEKFQGQDVESETTEFYKFGGLKQSPRKMEFMKASRAIEMDRGISMYEPERCHLGGIPLGQRQLMTYEVSGTGVFVEGDDLHFVNNAAMQQFWDDIRRTVIVGMDLAHQTLQKRLGKEVTPETINEYLHVLNHAMPGAAVVQEHMVETHPGLVDDCYVKVFTGDDEMADDIEPQFLLNIEKLFPAKQAEALKAAVGKSMYQAIHIPTSVSRTCDGGTTSRWSAMQIGMSFIGAYRMCAGEAAVADLSYAAKHAGVIQMASHLPARRARGPNEPGGIMFGLFSDIIQTDRTHPHDPAKASLEVVGAGTMLFDQIWLGSYMSGGVGFTQYATAAYTDNILDEYTYYGMDYIKDKYNVDWKNPNPDDKVKPTQEVVNDIATEVNLNAMEQYEQFPTLMEDHFGGSQRAGVMAAACGLSTAIATGNSNAGLNGWYLSMLLHKDGWSRLGFFGYDLQDQCGSSNSLSMRPDEGAMGEVRGPNYPNYAMNVGHQGEYAAIVGSAHYSRGDAWSFNPLVKICFADPSLKFNFAEPRREFAKGAIREFMPAGERSLIIPAR</sequence>
<dbReference type="InterPro" id="IPR003183">
    <property type="entry name" value="Me_CoM_Rdtase_asu_N"/>
</dbReference>
<keyword evidence="7 10" id="KW-0479">Metal-binding</keyword>
<evidence type="ECO:0000256" key="3">
    <source>
        <dbReference type="ARBA" id="ARBA00011155"/>
    </source>
</evidence>
<protein>
    <recommendedName>
        <fullName evidence="10">Methyl-coenzyme M reductase subunit alpha</fullName>
        <ecNumber evidence="10">2.8.4.1</ecNumber>
    </recommendedName>
</protein>
<comment type="subunit">
    <text evidence="10">Hexamer of two alpha, two beta, and two gamma chains.</text>
</comment>
<evidence type="ECO:0000256" key="5">
    <source>
        <dbReference type="ARBA" id="ARBA00022596"/>
    </source>
</evidence>
<evidence type="ECO:0000256" key="4">
    <source>
        <dbReference type="ARBA" id="ARBA00022481"/>
    </source>
</evidence>
<dbReference type="Proteomes" id="UP001168338">
    <property type="component" value="Unassembled WGS sequence"/>
</dbReference>
<dbReference type="Gene3D" id="3.30.70.470">
    <property type="match status" value="1"/>
</dbReference>
<keyword evidence="8 10" id="KW-0484">Methanogenesis</keyword>